<name>A0ACC1R4N8_9HYPO</name>
<keyword evidence="2" id="KW-1185">Reference proteome</keyword>
<evidence type="ECO:0000313" key="2">
    <source>
        <dbReference type="Proteomes" id="UP001148737"/>
    </source>
</evidence>
<comment type="caution">
    <text evidence="1">The sequence shown here is derived from an EMBL/GenBank/DDBJ whole genome shotgun (WGS) entry which is preliminary data.</text>
</comment>
<proteinExistence type="predicted"/>
<protein>
    <submittedName>
        <fullName evidence="1">Uncharacterized protein</fullName>
    </submittedName>
</protein>
<dbReference type="EMBL" id="JANAKD010000050">
    <property type="protein sequence ID" value="KAJ3498447.1"/>
    <property type="molecule type" value="Genomic_DNA"/>
</dbReference>
<dbReference type="Proteomes" id="UP001148737">
    <property type="component" value="Unassembled WGS sequence"/>
</dbReference>
<evidence type="ECO:0000313" key="1">
    <source>
        <dbReference type="EMBL" id="KAJ3498447.1"/>
    </source>
</evidence>
<sequence>MKFTTAFFSIVALVAGTEACKCWNGGSFNIIDTRTCCDRAGGLWDGRDCPDFTMPNPATVFNDCCQQHGSTTDC</sequence>
<reference evidence="1" key="1">
    <citation type="submission" date="2022-07" db="EMBL/GenBank/DDBJ databases">
        <title>Genome Sequence of Lecanicillium saksenae.</title>
        <authorList>
            <person name="Buettner E."/>
        </authorList>
    </citation>
    <scope>NUCLEOTIDE SEQUENCE</scope>
    <source>
        <strain evidence="1">VT-O1</strain>
    </source>
</reference>
<gene>
    <name evidence="1" type="ORF">NLG97_g1114</name>
</gene>
<organism evidence="1 2">
    <name type="scientific">Lecanicillium saksenae</name>
    <dbReference type="NCBI Taxonomy" id="468837"/>
    <lineage>
        <taxon>Eukaryota</taxon>
        <taxon>Fungi</taxon>
        <taxon>Dikarya</taxon>
        <taxon>Ascomycota</taxon>
        <taxon>Pezizomycotina</taxon>
        <taxon>Sordariomycetes</taxon>
        <taxon>Hypocreomycetidae</taxon>
        <taxon>Hypocreales</taxon>
        <taxon>Cordycipitaceae</taxon>
        <taxon>Lecanicillium</taxon>
    </lineage>
</organism>
<accession>A0ACC1R4N8</accession>